<evidence type="ECO:0000313" key="6">
    <source>
        <dbReference type="Proteomes" id="UP001651158"/>
    </source>
</evidence>
<comment type="subcellular location">
    <subcellularLocation>
        <location evidence="1">Membrane</location>
        <topology evidence="1">Single-pass type I membrane protein</topology>
    </subcellularLocation>
</comment>
<dbReference type="InterPro" id="IPR031152">
    <property type="entry name" value="PLXDC"/>
</dbReference>
<organism evidence="5 6">
    <name type="scientific">Taenia crassiceps</name>
    <dbReference type="NCBI Taxonomy" id="6207"/>
    <lineage>
        <taxon>Eukaryota</taxon>
        <taxon>Metazoa</taxon>
        <taxon>Spiralia</taxon>
        <taxon>Lophotrochozoa</taxon>
        <taxon>Platyhelminthes</taxon>
        <taxon>Cestoda</taxon>
        <taxon>Eucestoda</taxon>
        <taxon>Cyclophyllidea</taxon>
        <taxon>Taeniidae</taxon>
        <taxon>Taenia</taxon>
    </lineage>
</organism>
<keyword evidence="4" id="KW-1133">Transmembrane helix</keyword>
<reference evidence="5 6" key="1">
    <citation type="journal article" date="2022" name="Front. Cell. Infect. Microbiol.">
        <title>The Genomes of Two Strains of Taenia crassiceps the Animal Model for the Study of Human Cysticercosis.</title>
        <authorList>
            <person name="Bobes R.J."/>
            <person name="Estrada K."/>
            <person name="Rios-Valencia D.G."/>
            <person name="Calderon-Gallegos A."/>
            <person name="de la Torre P."/>
            <person name="Carrero J.C."/>
            <person name="Sanchez-Flores A."/>
            <person name="Laclette J.P."/>
        </authorList>
    </citation>
    <scope>NUCLEOTIDE SEQUENCE [LARGE SCALE GENOMIC DNA]</scope>
    <source>
        <strain evidence="5">WFUcys</strain>
    </source>
</reference>
<keyword evidence="6" id="KW-1185">Reference proteome</keyword>
<protein>
    <submittedName>
        <fullName evidence="5">Plexin domain-containing protein 2</fullName>
    </submittedName>
</protein>
<dbReference type="Proteomes" id="UP001651158">
    <property type="component" value="Unassembled WGS sequence"/>
</dbReference>
<evidence type="ECO:0000256" key="2">
    <source>
        <dbReference type="ARBA" id="ARBA00022692"/>
    </source>
</evidence>
<dbReference type="PANTHER" id="PTHR13055">
    <property type="entry name" value="TUMOR ENDOTHELIAL MARKER 7 RELATED"/>
    <property type="match status" value="1"/>
</dbReference>
<comment type="caution">
    <text evidence="5">The sequence shown here is derived from an EMBL/GenBank/DDBJ whole genome shotgun (WGS) entry which is preliminary data.</text>
</comment>
<gene>
    <name evidence="5" type="ORF">TcWFU_009512</name>
</gene>
<dbReference type="EMBL" id="JAKROA010000002">
    <property type="protein sequence ID" value="KAL5110939.1"/>
    <property type="molecule type" value="Genomic_DNA"/>
</dbReference>
<name>A0ABR4QMT3_9CEST</name>
<accession>A0ABR4QMT3</accession>
<evidence type="ECO:0000313" key="5">
    <source>
        <dbReference type="EMBL" id="KAL5110939.1"/>
    </source>
</evidence>
<keyword evidence="4" id="KW-0472">Membrane</keyword>
<evidence type="ECO:0000256" key="1">
    <source>
        <dbReference type="ARBA" id="ARBA00004479"/>
    </source>
</evidence>
<keyword evidence="2" id="KW-0812">Transmembrane</keyword>
<proteinExistence type="predicted"/>
<keyword evidence="3" id="KW-0732">Signal</keyword>
<evidence type="ECO:0000256" key="3">
    <source>
        <dbReference type="ARBA" id="ARBA00022729"/>
    </source>
</evidence>
<evidence type="ECO:0000256" key="4">
    <source>
        <dbReference type="ARBA" id="ARBA00022989"/>
    </source>
</evidence>
<sequence>MFHGYPTQELLLATGGFLYLGNVHHDQLTYSQYIAPLMADFDASQNRGISMITYTSTCEFTFSVCLFKNGSIVFAYDKIPHLRLQNGKLQGCPAVNTTPPTDTSGAIEWNGEKRRSSQRDVIVGISDAYLYEGADRRRIAEYATMNIPLQLIRSGTTITLTPLPTCVEQTTCTDCLGGKVQGFRCQWCPQIRFCSSGVDRDWQRWHENGCHLSVSPPPLYLSVLINFVL</sequence>
<dbReference type="PANTHER" id="PTHR13055:SF12">
    <property type="entry name" value="LD40707P"/>
    <property type="match status" value="1"/>
</dbReference>